<dbReference type="Pfam" id="PF00732">
    <property type="entry name" value="GMC_oxred_N"/>
    <property type="match status" value="1"/>
</dbReference>
<dbReference type="InterPro" id="IPR036188">
    <property type="entry name" value="FAD/NAD-bd_sf"/>
</dbReference>
<dbReference type="Pfam" id="PF05199">
    <property type="entry name" value="GMC_oxred_C"/>
    <property type="match status" value="1"/>
</dbReference>
<keyword evidence="5 8" id="KW-0274">FAD</keyword>
<dbReference type="Gene3D" id="3.50.50.60">
    <property type="entry name" value="FAD/NAD(P)-binding domain"/>
    <property type="match status" value="1"/>
</dbReference>
<dbReference type="InterPro" id="IPR007867">
    <property type="entry name" value="GMC_OxRtase_C"/>
</dbReference>
<feature type="domain" description="Glucose-methanol-choline oxidoreductase N-terminal" evidence="9">
    <location>
        <begin position="365"/>
        <end position="379"/>
    </location>
</feature>
<feature type="active site" description="Proton acceptor" evidence="7">
    <location>
        <position position="662"/>
    </location>
</feature>
<evidence type="ECO:0000256" key="1">
    <source>
        <dbReference type="ARBA" id="ARBA00001974"/>
    </source>
</evidence>
<dbReference type="Gene3D" id="3.30.560.10">
    <property type="entry name" value="Glucose Oxidase, domain 3"/>
    <property type="match status" value="1"/>
</dbReference>
<evidence type="ECO:0000313" key="10">
    <source>
        <dbReference type="EMBL" id="CAE6444530.1"/>
    </source>
</evidence>
<reference evidence="10" key="1">
    <citation type="submission" date="2021-01" db="EMBL/GenBank/DDBJ databases">
        <authorList>
            <person name="Kaushik A."/>
        </authorList>
    </citation>
    <scope>NUCLEOTIDE SEQUENCE</scope>
    <source>
        <strain evidence="10">AG1-1C</strain>
    </source>
</reference>
<evidence type="ECO:0000313" key="11">
    <source>
        <dbReference type="Proteomes" id="UP000663846"/>
    </source>
</evidence>
<dbReference type="SUPFAM" id="SSF54373">
    <property type="entry name" value="FAD-linked reductases, C-terminal domain"/>
    <property type="match status" value="1"/>
</dbReference>
<comment type="similarity">
    <text evidence="2">Belongs to the GMC oxidoreductase family.</text>
</comment>
<comment type="cofactor">
    <cofactor evidence="1 8">
        <name>FAD</name>
        <dbReference type="ChEBI" id="CHEBI:57692"/>
    </cofactor>
</comment>
<evidence type="ECO:0000256" key="6">
    <source>
        <dbReference type="ARBA" id="ARBA00023002"/>
    </source>
</evidence>
<comment type="caution">
    <text evidence="10">The sequence shown here is derived from an EMBL/GenBank/DDBJ whole genome shotgun (WGS) entry which is preliminary data.</text>
</comment>
<dbReference type="PANTHER" id="PTHR11552">
    <property type="entry name" value="GLUCOSE-METHANOL-CHOLINE GMC OXIDOREDUCTASE"/>
    <property type="match status" value="1"/>
</dbReference>
<feature type="active site" description="Proton donor" evidence="7">
    <location>
        <position position="619"/>
    </location>
</feature>
<keyword evidence="6" id="KW-0560">Oxidoreductase</keyword>
<evidence type="ECO:0000256" key="4">
    <source>
        <dbReference type="ARBA" id="ARBA00022729"/>
    </source>
</evidence>
<dbReference type="PROSITE" id="PS00624">
    <property type="entry name" value="GMC_OXRED_2"/>
    <property type="match status" value="1"/>
</dbReference>
<keyword evidence="4" id="KW-0732">Signal</keyword>
<keyword evidence="3" id="KW-0285">Flavoprotein</keyword>
<evidence type="ECO:0000256" key="2">
    <source>
        <dbReference type="ARBA" id="ARBA00010790"/>
    </source>
</evidence>
<dbReference type="GO" id="GO:0050660">
    <property type="term" value="F:flavin adenine dinucleotide binding"/>
    <property type="evidence" value="ECO:0007669"/>
    <property type="project" value="InterPro"/>
</dbReference>
<gene>
    <name evidence="10" type="ORF">RDB_LOCUS135749</name>
</gene>
<dbReference type="AlphaFoldDB" id="A0A8H3AZV0"/>
<dbReference type="SUPFAM" id="SSF51905">
    <property type="entry name" value="FAD/NAD(P)-binding domain"/>
    <property type="match status" value="1"/>
</dbReference>
<evidence type="ECO:0000256" key="8">
    <source>
        <dbReference type="PIRSR" id="PIRSR000137-2"/>
    </source>
</evidence>
<evidence type="ECO:0000256" key="3">
    <source>
        <dbReference type="ARBA" id="ARBA00022630"/>
    </source>
</evidence>
<dbReference type="Proteomes" id="UP000663846">
    <property type="component" value="Unassembled WGS sequence"/>
</dbReference>
<evidence type="ECO:0000259" key="9">
    <source>
        <dbReference type="PROSITE" id="PS00624"/>
    </source>
</evidence>
<accession>A0A8H3AZV0</accession>
<feature type="binding site" evidence="8">
    <location>
        <begin position="179"/>
        <end position="182"/>
    </location>
    <ligand>
        <name>FAD</name>
        <dbReference type="ChEBI" id="CHEBI:57692"/>
    </ligand>
</feature>
<organism evidence="10 11">
    <name type="scientific">Rhizoctonia solani</name>
    <dbReference type="NCBI Taxonomy" id="456999"/>
    <lineage>
        <taxon>Eukaryota</taxon>
        <taxon>Fungi</taxon>
        <taxon>Dikarya</taxon>
        <taxon>Basidiomycota</taxon>
        <taxon>Agaricomycotina</taxon>
        <taxon>Agaricomycetes</taxon>
        <taxon>Cantharellales</taxon>
        <taxon>Ceratobasidiaceae</taxon>
        <taxon>Rhizoctonia</taxon>
    </lineage>
</organism>
<dbReference type="PIRSF" id="PIRSF000137">
    <property type="entry name" value="Alcohol_oxidase"/>
    <property type="match status" value="1"/>
</dbReference>
<evidence type="ECO:0000256" key="7">
    <source>
        <dbReference type="PIRSR" id="PIRSR000137-1"/>
    </source>
</evidence>
<evidence type="ECO:0000256" key="5">
    <source>
        <dbReference type="ARBA" id="ARBA00022827"/>
    </source>
</evidence>
<sequence length="682" mass="73410">MCVMIRENTNRVPEPLASFSEHALHIITGYKWPYSGLPLGPYAPFTLTYPLLVPQLMKLLYSLSAIACVGAVVTKRRGILDDGAKFASKTFDYVVIGGGNAGLTVAARLSENPNVMVGVIEAGEYRSDDPVINTPATVFSIPRTAPYDWLLKTVPQGNANNRAIDLPRGRLLGGCSAINAMVFDRGSKVEYDAWAQLGNPGWDWKGFLPSMKAAERFTGVDPFRVNNTHADPNSIYPSQGKNGLVTASFNTWYSDIALPFERSMENLGIPTNYDPDSGNAVGSFNAAMTVNRTTGSRSYSASTYYAYNAHRPNFVVLTGAQATKINFGNTSDSKAEDLVATGVSYVHGSQVYTAKARKDVILSAGSLLSPQLLELSGIGDSKILEKNGIKTLIDLPGVGANYQDHISVATTYELKPGSSTRNVDALRNNATFAAAAAAQYNATHDGILAHADSILSFIDLNPMASSADISNMIEQLNRELSSEKITPLQEASYDIQKGWLKKKVGLVEVILKSNYAGPGVPKANTTYMSILVAVQHPFSRGSIHINSTDPLVPPQIDPKYLSKSIDLETLVRSVKFTQKLAETEPLASIVATRQDPAPEVVSDSDIAEYIRTNVGSVHHPIGTASLAPKELGGVVDVHLKVYGTANVRVVDASIIPLHIGTHIQRTVYGVAEKAAKIIKDGN</sequence>
<name>A0A8H3AZV0_9AGAM</name>
<dbReference type="PANTHER" id="PTHR11552:SF201">
    <property type="entry name" value="GLUCOSE-METHANOL-CHOLINE OXIDOREDUCTASE N-TERMINAL DOMAIN-CONTAINING PROTEIN"/>
    <property type="match status" value="1"/>
</dbReference>
<proteinExistence type="inferred from homology"/>
<dbReference type="InterPro" id="IPR000172">
    <property type="entry name" value="GMC_OxRdtase_N"/>
</dbReference>
<dbReference type="GO" id="GO:0016614">
    <property type="term" value="F:oxidoreductase activity, acting on CH-OH group of donors"/>
    <property type="evidence" value="ECO:0007669"/>
    <property type="project" value="InterPro"/>
</dbReference>
<dbReference type="EMBL" id="CAJMWS010000444">
    <property type="protein sequence ID" value="CAE6444530.1"/>
    <property type="molecule type" value="Genomic_DNA"/>
</dbReference>
<dbReference type="InterPro" id="IPR012132">
    <property type="entry name" value="GMC_OxRdtase"/>
</dbReference>
<protein>
    <recommendedName>
        <fullName evidence="9">Glucose-methanol-choline oxidoreductase N-terminal domain-containing protein</fullName>
    </recommendedName>
</protein>